<organism evidence="1 2">
    <name type="scientific">Tritonibacter scottomollicae</name>
    <name type="common">Epibacterium scottomollicae</name>
    <dbReference type="NCBI Taxonomy" id="483013"/>
    <lineage>
        <taxon>Bacteria</taxon>
        <taxon>Pseudomonadati</taxon>
        <taxon>Pseudomonadota</taxon>
        <taxon>Alphaproteobacteria</taxon>
        <taxon>Rhodobacterales</taxon>
        <taxon>Paracoccaceae</taxon>
        <taxon>Tritonibacter</taxon>
    </lineage>
</organism>
<sequence length="134" mass="14309">MLDVLSRDALSEAGVNKMLRAARDSIRTATGETLNPTAETILSLQQLMLAGKAAAWSASEGREDPSLEQARSLAREILDGAPAEIIVSRESLHICEEATLIEAPAPTQVPSLIRLQSCPAFQGRRRDCGPADGD</sequence>
<reference evidence="1 2" key="1">
    <citation type="submission" date="2018-03" db="EMBL/GenBank/DDBJ databases">
        <title>Genomic Encyclopedia of Archaeal and Bacterial Type Strains, Phase II (KMG-II): from individual species to whole genera.</title>
        <authorList>
            <person name="Goeker M."/>
        </authorList>
    </citation>
    <scope>NUCLEOTIDE SEQUENCE [LARGE SCALE GENOMIC DNA]</scope>
    <source>
        <strain evidence="1 2">DSM 25328</strain>
    </source>
</reference>
<gene>
    <name evidence="1" type="ORF">CLV89_1322</name>
</gene>
<accession>A0A2T1A229</accession>
<dbReference type="RefSeq" id="WP_106165623.1">
    <property type="nucleotide sequence ID" value="NZ_PVUF01000032.1"/>
</dbReference>
<dbReference type="Proteomes" id="UP000237718">
    <property type="component" value="Unassembled WGS sequence"/>
</dbReference>
<dbReference type="AlphaFoldDB" id="A0A2T1A229"/>
<proteinExistence type="predicted"/>
<comment type="caution">
    <text evidence="1">The sequence shown here is derived from an EMBL/GenBank/DDBJ whole genome shotgun (WGS) entry which is preliminary data.</text>
</comment>
<evidence type="ECO:0000313" key="2">
    <source>
        <dbReference type="Proteomes" id="UP000237718"/>
    </source>
</evidence>
<dbReference type="OrthoDB" id="7222937at2"/>
<name>A0A2T1A229_TRISK</name>
<protein>
    <submittedName>
        <fullName evidence="1">Uncharacterized protein</fullName>
    </submittedName>
</protein>
<evidence type="ECO:0000313" key="1">
    <source>
        <dbReference type="EMBL" id="PRZ42643.1"/>
    </source>
</evidence>
<dbReference type="EMBL" id="PVUF01000032">
    <property type="protein sequence ID" value="PRZ42643.1"/>
    <property type="molecule type" value="Genomic_DNA"/>
</dbReference>